<reference evidence="2" key="1">
    <citation type="submission" date="2011-08" db="EMBL/GenBank/DDBJ databases">
        <authorList>
            <person name="Rombauts S."/>
        </authorList>
    </citation>
    <scope>NUCLEOTIDE SEQUENCE</scope>
    <source>
        <strain evidence="2">London</strain>
    </source>
</reference>
<proteinExistence type="predicted"/>
<protein>
    <submittedName>
        <fullName evidence="1">Uncharacterized protein</fullName>
    </submittedName>
</protein>
<evidence type="ECO:0000313" key="2">
    <source>
        <dbReference type="Proteomes" id="UP000015104"/>
    </source>
</evidence>
<dbReference type="AlphaFoldDB" id="T1L5B2"/>
<accession>T1L5B2</accession>
<keyword evidence="2" id="KW-1185">Reference proteome</keyword>
<reference evidence="1" key="2">
    <citation type="submission" date="2015-06" db="UniProtKB">
        <authorList>
            <consortium name="EnsemblMetazoa"/>
        </authorList>
    </citation>
    <scope>IDENTIFICATION</scope>
</reference>
<dbReference type="EnsemblMetazoa" id="tetur44g00170.1">
    <property type="protein sequence ID" value="tetur44g00170.1"/>
    <property type="gene ID" value="tetur44g00170"/>
</dbReference>
<organism evidence="1 2">
    <name type="scientific">Tetranychus urticae</name>
    <name type="common">Two-spotted spider mite</name>
    <dbReference type="NCBI Taxonomy" id="32264"/>
    <lineage>
        <taxon>Eukaryota</taxon>
        <taxon>Metazoa</taxon>
        <taxon>Ecdysozoa</taxon>
        <taxon>Arthropoda</taxon>
        <taxon>Chelicerata</taxon>
        <taxon>Arachnida</taxon>
        <taxon>Acari</taxon>
        <taxon>Acariformes</taxon>
        <taxon>Trombidiformes</taxon>
        <taxon>Prostigmata</taxon>
        <taxon>Eleutherengona</taxon>
        <taxon>Raphignathae</taxon>
        <taxon>Tetranychoidea</taxon>
        <taxon>Tetranychidae</taxon>
        <taxon>Tetranychus</taxon>
    </lineage>
</organism>
<sequence length="22" mass="2571">MLANYQDKSAIGTIMIMRDKRD</sequence>
<dbReference type="Proteomes" id="UP000015104">
    <property type="component" value="Unassembled WGS sequence"/>
</dbReference>
<dbReference type="EMBL" id="CAEY01001235">
    <property type="status" value="NOT_ANNOTATED_CDS"/>
    <property type="molecule type" value="Genomic_DNA"/>
</dbReference>
<evidence type="ECO:0000313" key="1">
    <source>
        <dbReference type="EnsemblMetazoa" id="tetur44g00170.1"/>
    </source>
</evidence>
<name>T1L5B2_TETUR</name>
<dbReference type="HOGENOM" id="CLU_3425298_0_0_1"/>